<accession>A0A0G0Q2W4</accession>
<reference evidence="1 2" key="1">
    <citation type="journal article" date="2015" name="Nature">
        <title>rRNA introns, odd ribosomes, and small enigmatic genomes across a large radiation of phyla.</title>
        <authorList>
            <person name="Brown C.T."/>
            <person name="Hug L.A."/>
            <person name="Thomas B.C."/>
            <person name="Sharon I."/>
            <person name="Castelle C.J."/>
            <person name="Singh A."/>
            <person name="Wilkins M.J."/>
            <person name="Williams K.H."/>
            <person name="Banfield J.F."/>
        </authorList>
    </citation>
    <scope>NUCLEOTIDE SEQUENCE [LARGE SCALE GENOMIC DNA]</scope>
</reference>
<dbReference type="EMBL" id="LBXN01000001">
    <property type="protein sequence ID" value="KKR34468.1"/>
    <property type="molecule type" value="Genomic_DNA"/>
</dbReference>
<comment type="caution">
    <text evidence="1">The sequence shown here is derived from an EMBL/GenBank/DDBJ whole genome shotgun (WGS) entry which is preliminary data.</text>
</comment>
<dbReference type="AlphaFoldDB" id="A0A0G0Q2W4"/>
<sequence>AGTSFSVDLKAVDTNNNLVDSGPNNYTGTKTMSFTDSVAGNAPDSTPPSFPGNPVTFTNGVADSLSITYYNAATGRTVEADDTATPVSGTASTTFIVQANSVNNYGVSASTPQTAGVAFNVTVTARDAWNNSLGSLYSAPAGTYVWTTTAGNAPDTTAPVIGTLIQGNFASGVATKSVTLYKAESGITFTAGEPSPSTVTGISGGVTVNPGSISADPNDSTVTGDASVSTNTNTTITITLKDTWRNPKANIPAADVILSATSLNEITQPSSPTDANGITSGQIRWSNTGEKIVQVTIQNSSLVQNDGSTPDADGKLDDTHTITVFFTAKVEIKGGTELRGGSLIGQ</sequence>
<protein>
    <submittedName>
        <fullName evidence="1">Uncharacterized protein</fullName>
    </submittedName>
</protein>
<feature type="non-terminal residue" evidence="1">
    <location>
        <position position="1"/>
    </location>
</feature>
<dbReference type="PATRIC" id="fig|1618450.3.peg.37"/>
<organism evidence="1 2">
    <name type="scientific">Candidatus Gottesmanbacteria bacterium GW2011_GWC2_39_8</name>
    <dbReference type="NCBI Taxonomy" id="1618450"/>
    <lineage>
        <taxon>Bacteria</taxon>
        <taxon>Candidatus Gottesmaniibacteriota</taxon>
    </lineage>
</organism>
<dbReference type="Proteomes" id="UP000034539">
    <property type="component" value="Unassembled WGS sequence"/>
</dbReference>
<evidence type="ECO:0000313" key="2">
    <source>
        <dbReference type="Proteomes" id="UP000034539"/>
    </source>
</evidence>
<evidence type="ECO:0000313" key="1">
    <source>
        <dbReference type="EMBL" id="KKR34468.1"/>
    </source>
</evidence>
<proteinExistence type="predicted"/>
<name>A0A0G0Q2W4_9BACT</name>
<gene>
    <name evidence="1" type="ORF">UT63_C0001G0035</name>
</gene>